<dbReference type="AlphaFoldDB" id="A0A194QXP9"/>
<dbReference type="Pfam" id="PF06625">
    <property type="entry name" value="DUF1151"/>
    <property type="match status" value="1"/>
</dbReference>
<name>A0A194QXP9_PAPMA</name>
<dbReference type="FunCoup" id="A0A194QXP9">
    <property type="interactions" value="533"/>
</dbReference>
<dbReference type="STRING" id="76193.A0A194QXP9"/>
<protein>
    <submittedName>
        <fullName evidence="4">Uncharacterized protein</fullName>
    </submittedName>
</protein>
<evidence type="ECO:0000256" key="1">
    <source>
        <dbReference type="ARBA" id="ARBA00023054"/>
    </source>
</evidence>
<evidence type="ECO:0000313" key="5">
    <source>
        <dbReference type="Proteomes" id="UP000053240"/>
    </source>
</evidence>
<organism evidence="4 5">
    <name type="scientific">Papilio machaon</name>
    <name type="common">Old World swallowtail butterfly</name>
    <dbReference type="NCBI Taxonomy" id="76193"/>
    <lineage>
        <taxon>Eukaryota</taxon>
        <taxon>Metazoa</taxon>
        <taxon>Ecdysozoa</taxon>
        <taxon>Arthropoda</taxon>
        <taxon>Hexapoda</taxon>
        <taxon>Insecta</taxon>
        <taxon>Pterygota</taxon>
        <taxon>Neoptera</taxon>
        <taxon>Endopterygota</taxon>
        <taxon>Lepidoptera</taxon>
        <taxon>Glossata</taxon>
        <taxon>Ditrysia</taxon>
        <taxon>Papilionoidea</taxon>
        <taxon>Papilionidae</taxon>
        <taxon>Papilioninae</taxon>
        <taxon>Papilio</taxon>
    </lineage>
</organism>
<sequence>MVQEDEGAGAGLIAPRRLPNPCLESPQRMDLHRELLFNQRIRFVSVAYSGLHFARLSSQVQFAADDPVKLHTLLFFINFSLNVLVFCFEILKLERAIAERARRLEQAEQNAEEIDPATNPTLQEIRARLRHAAPPAPSPAASAH</sequence>
<accession>A0A194QXP9</accession>
<feature type="transmembrane region" description="Helical" evidence="3">
    <location>
        <begin position="73"/>
        <end position="93"/>
    </location>
</feature>
<gene>
    <name evidence="4" type="ORF">RR48_13369</name>
</gene>
<dbReference type="InterPro" id="IPR009533">
    <property type="entry name" value="FAM107"/>
</dbReference>
<feature type="region of interest" description="Disordered" evidence="2">
    <location>
        <begin position="125"/>
        <end position="144"/>
    </location>
</feature>
<dbReference type="Proteomes" id="UP000053240">
    <property type="component" value="Unassembled WGS sequence"/>
</dbReference>
<reference evidence="4 5" key="1">
    <citation type="journal article" date="2015" name="Nat. Commun.">
        <title>Outbred genome sequencing and CRISPR/Cas9 gene editing in butterflies.</title>
        <authorList>
            <person name="Li X."/>
            <person name="Fan D."/>
            <person name="Zhang W."/>
            <person name="Liu G."/>
            <person name="Zhang L."/>
            <person name="Zhao L."/>
            <person name="Fang X."/>
            <person name="Chen L."/>
            <person name="Dong Y."/>
            <person name="Chen Y."/>
            <person name="Ding Y."/>
            <person name="Zhao R."/>
            <person name="Feng M."/>
            <person name="Zhu Y."/>
            <person name="Feng Y."/>
            <person name="Jiang X."/>
            <person name="Zhu D."/>
            <person name="Xiang H."/>
            <person name="Feng X."/>
            <person name="Li S."/>
            <person name="Wang J."/>
            <person name="Zhang G."/>
            <person name="Kronforst M.R."/>
            <person name="Wang W."/>
        </authorList>
    </citation>
    <scope>NUCLEOTIDE SEQUENCE [LARGE SCALE GENOMIC DNA]</scope>
    <source>
        <strain evidence="4">Ya'a_city_454_Pm</strain>
        <tissue evidence="4">Whole body</tissue>
    </source>
</reference>
<proteinExistence type="predicted"/>
<dbReference type="PANTHER" id="PTHR16768">
    <property type="entry name" value="DOWN REGULATED IN RENAL CARCINOMA 1/TU3A"/>
    <property type="match status" value="1"/>
</dbReference>
<evidence type="ECO:0000313" key="4">
    <source>
        <dbReference type="EMBL" id="KPJ09735.1"/>
    </source>
</evidence>
<dbReference type="InParanoid" id="A0A194QXP9"/>
<dbReference type="EMBL" id="KQ461073">
    <property type="protein sequence ID" value="KPJ09735.1"/>
    <property type="molecule type" value="Genomic_DNA"/>
</dbReference>
<keyword evidence="5" id="KW-1185">Reference proteome</keyword>
<evidence type="ECO:0000256" key="2">
    <source>
        <dbReference type="SAM" id="MobiDB-lite"/>
    </source>
</evidence>
<evidence type="ECO:0000256" key="3">
    <source>
        <dbReference type="SAM" id="Phobius"/>
    </source>
</evidence>
<keyword evidence="3" id="KW-1133">Transmembrane helix</keyword>
<keyword evidence="1" id="KW-0175">Coiled coil</keyword>
<dbReference type="PANTHER" id="PTHR16768:SF5">
    <property type="entry name" value="FI14214P"/>
    <property type="match status" value="1"/>
</dbReference>
<keyword evidence="3" id="KW-0812">Transmembrane</keyword>
<keyword evidence="3" id="KW-0472">Membrane</keyword>